<reference evidence="1" key="1">
    <citation type="submission" date="2020-04" db="EMBL/GenBank/DDBJ databases">
        <authorList>
            <person name="Chiriac C."/>
            <person name="Salcher M."/>
            <person name="Ghai R."/>
            <person name="Kavagutti S V."/>
        </authorList>
    </citation>
    <scope>NUCLEOTIDE SEQUENCE</scope>
</reference>
<evidence type="ECO:0000313" key="1">
    <source>
        <dbReference type="EMBL" id="CAB4149981.1"/>
    </source>
</evidence>
<organism evidence="1">
    <name type="scientific">uncultured Caudovirales phage</name>
    <dbReference type="NCBI Taxonomy" id="2100421"/>
    <lineage>
        <taxon>Viruses</taxon>
        <taxon>Duplodnaviria</taxon>
        <taxon>Heunggongvirae</taxon>
        <taxon>Uroviricota</taxon>
        <taxon>Caudoviricetes</taxon>
        <taxon>Peduoviridae</taxon>
        <taxon>Maltschvirus</taxon>
        <taxon>Maltschvirus maltsch</taxon>
    </lineage>
</organism>
<proteinExistence type="predicted"/>
<dbReference type="EMBL" id="LR796536">
    <property type="protein sequence ID" value="CAB4149981.1"/>
    <property type="molecule type" value="Genomic_DNA"/>
</dbReference>
<name>A0A6J5MVI9_9CAUD</name>
<protein>
    <submittedName>
        <fullName evidence="1">Uncharacterized protein</fullName>
    </submittedName>
</protein>
<gene>
    <name evidence="1" type="ORF">UFOVP560_15</name>
</gene>
<sequence>MHILQFDCSICSKLYGKPKQRHGLKKGAELTEHEWFAQCMSCGTFGIKIVDDSRIEEMSDGHL</sequence>
<accession>A0A6J5MVI9</accession>